<dbReference type="PANTHER" id="PTHR24369:SF210">
    <property type="entry name" value="CHAOPTIN-RELATED"/>
    <property type="match status" value="1"/>
</dbReference>
<organism evidence="4 5">
    <name type="scientific">Strigamia maritima</name>
    <name type="common">European centipede</name>
    <name type="synonym">Geophilus maritimus</name>
    <dbReference type="NCBI Taxonomy" id="126957"/>
    <lineage>
        <taxon>Eukaryota</taxon>
        <taxon>Metazoa</taxon>
        <taxon>Ecdysozoa</taxon>
        <taxon>Arthropoda</taxon>
        <taxon>Myriapoda</taxon>
        <taxon>Chilopoda</taxon>
        <taxon>Pleurostigmophora</taxon>
        <taxon>Geophilomorpha</taxon>
        <taxon>Linotaeniidae</taxon>
        <taxon>Strigamia</taxon>
    </lineage>
</organism>
<keyword evidence="2" id="KW-0732">Signal</keyword>
<dbReference type="Proteomes" id="UP000014500">
    <property type="component" value="Unassembled WGS sequence"/>
</dbReference>
<proteinExistence type="predicted"/>
<dbReference type="SUPFAM" id="SSF52058">
    <property type="entry name" value="L domain-like"/>
    <property type="match status" value="1"/>
</dbReference>
<keyword evidence="1" id="KW-0433">Leucine-rich repeat</keyword>
<name>T1JC43_STRMM</name>
<dbReference type="InterPro" id="IPR001611">
    <property type="entry name" value="Leu-rich_rpt"/>
</dbReference>
<dbReference type="InterPro" id="IPR050541">
    <property type="entry name" value="LRR_TM_domain-containing"/>
</dbReference>
<keyword evidence="3" id="KW-0677">Repeat</keyword>
<evidence type="ECO:0000313" key="5">
    <source>
        <dbReference type="Proteomes" id="UP000014500"/>
    </source>
</evidence>
<evidence type="ECO:0008006" key="6">
    <source>
        <dbReference type="Google" id="ProtNLM"/>
    </source>
</evidence>
<evidence type="ECO:0000256" key="1">
    <source>
        <dbReference type="ARBA" id="ARBA00022614"/>
    </source>
</evidence>
<dbReference type="EnsemblMetazoa" id="SMAR011351-RA">
    <property type="protein sequence ID" value="SMAR011351-PA"/>
    <property type="gene ID" value="SMAR011351"/>
</dbReference>
<dbReference type="Gene3D" id="3.80.10.10">
    <property type="entry name" value="Ribonuclease Inhibitor"/>
    <property type="match status" value="1"/>
</dbReference>
<evidence type="ECO:0000313" key="4">
    <source>
        <dbReference type="EnsemblMetazoa" id="SMAR011351-PA"/>
    </source>
</evidence>
<dbReference type="InterPro" id="IPR032675">
    <property type="entry name" value="LRR_dom_sf"/>
</dbReference>
<reference evidence="4" key="2">
    <citation type="submission" date="2015-02" db="UniProtKB">
        <authorList>
            <consortium name="EnsemblMetazoa"/>
        </authorList>
    </citation>
    <scope>IDENTIFICATION</scope>
</reference>
<dbReference type="PhylomeDB" id="T1JC43"/>
<evidence type="ECO:0000256" key="2">
    <source>
        <dbReference type="ARBA" id="ARBA00022729"/>
    </source>
</evidence>
<sequence>MPNLVELNLSFNNITHNFLEFETNLDKLDILDLEHNNIIPWHKSVVKNKLSELDLGGNQMDFVTQSMLDDFNKVDVLDLHNNPFNCTTCQMAHFAKWLSSHKNLEMSIGIMCAIPENIKVIKMLKPPNCNA</sequence>
<dbReference type="HOGENOM" id="CLU_1930181_0_0_1"/>
<dbReference type="EMBL" id="JH432058">
    <property type="status" value="NOT_ANNOTATED_CDS"/>
    <property type="molecule type" value="Genomic_DNA"/>
</dbReference>
<reference evidence="5" key="1">
    <citation type="submission" date="2011-05" db="EMBL/GenBank/DDBJ databases">
        <authorList>
            <person name="Richards S.R."/>
            <person name="Qu J."/>
            <person name="Jiang H."/>
            <person name="Jhangiani S.N."/>
            <person name="Agravi P."/>
            <person name="Goodspeed R."/>
            <person name="Gross S."/>
            <person name="Mandapat C."/>
            <person name="Jackson L."/>
            <person name="Mathew T."/>
            <person name="Pu L."/>
            <person name="Thornton R."/>
            <person name="Saada N."/>
            <person name="Wilczek-Boney K.B."/>
            <person name="Lee S."/>
            <person name="Kovar C."/>
            <person name="Wu Y."/>
            <person name="Scherer S.E."/>
            <person name="Worley K.C."/>
            <person name="Muzny D.M."/>
            <person name="Gibbs R."/>
        </authorList>
    </citation>
    <scope>NUCLEOTIDE SEQUENCE</scope>
    <source>
        <strain evidence="5">Brora</strain>
    </source>
</reference>
<accession>T1JC43</accession>
<keyword evidence="5" id="KW-1185">Reference proteome</keyword>
<dbReference type="GO" id="GO:0005886">
    <property type="term" value="C:plasma membrane"/>
    <property type="evidence" value="ECO:0007669"/>
    <property type="project" value="TreeGrafter"/>
</dbReference>
<protein>
    <recommendedName>
        <fullName evidence="6">LRRCT domain-containing protein</fullName>
    </recommendedName>
</protein>
<dbReference type="PANTHER" id="PTHR24369">
    <property type="entry name" value="ANTIGEN BSP, PUTATIVE-RELATED"/>
    <property type="match status" value="1"/>
</dbReference>
<evidence type="ECO:0000256" key="3">
    <source>
        <dbReference type="ARBA" id="ARBA00022737"/>
    </source>
</evidence>
<dbReference type="AlphaFoldDB" id="T1JC43"/>
<dbReference type="Pfam" id="PF00560">
    <property type="entry name" value="LRR_1"/>
    <property type="match status" value="1"/>
</dbReference>